<dbReference type="EMBL" id="CP089983">
    <property type="protein sequence ID" value="WXB05978.1"/>
    <property type="molecule type" value="Genomic_DNA"/>
</dbReference>
<reference evidence="2" key="1">
    <citation type="submission" date="2021-12" db="EMBL/GenBank/DDBJ databases">
        <title>Discovery of the Pendulisporaceae a myxobacterial family with distinct sporulation behavior and unique specialized metabolism.</title>
        <authorList>
            <person name="Garcia R."/>
            <person name="Popoff A."/>
            <person name="Bader C.D."/>
            <person name="Loehr J."/>
            <person name="Walesch S."/>
            <person name="Walt C."/>
            <person name="Boldt J."/>
            <person name="Bunk B."/>
            <person name="Haeckl F.J.F.P.J."/>
            <person name="Gunesch A.P."/>
            <person name="Birkelbach J."/>
            <person name="Nuebel U."/>
            <person name="Pietschmann T."/>
            <person name="Bach T."/>
            <person name="Mueller R."/>
        </authorList>
    </citation>
    <scope>NUCLEOTIDE SEQUENCE</scope>
    <source>
        <strain evidence="2">MSr11367</strain>
    </source>
</reference>
<evidence type="ECO:0000256" key="1">
    <source>
        <dbReference type="SAM" id="Phobius"/>
    </source>
</evidence>
<keyword evidence="1" id="KW-0472">Membrane</keyword>
<evidence type="ECO:0000313" key="3">
    <source>
        <dbReference type="Proteomes" id="UP001374803"/>
    </source>
</evidence>
<accession>A0ABZ2L4W2</accession>
<feature type="transmembrane region" description="Helical" evidence="1">
    <location>
        <begin position="68"/>
        <end position="89"/>
    </location>
</feature>
<organism evidence="2 3">
    <name type="scientific">Pendulispora rubella</name>
    <dbReference type="NCBI Taxonomy" id="2741070"/>
    <lineage>
        <taxon>Bacteria</taxon>
        <taxon>Pseudomonadati</taxon>
        <taxon>Myxococcota</taxon>
        <taxon>Myxococcia</taxon>
        <taxon>Myxococcales</taxon>
        <taxon>Sorangiineae</taxon>
        <taxon>Pendulisporaceae</taxon>
        <taxon>Pendulispora</taxon>
    </lineage>
</organism>
<feature type="transmembrane region" description="Helical" evidence="1">
    <location>
        <begin position="121"/>
        <end position="141"/>
    </location>
</feature>
<feature type="transmembrane region" description="Helical" evidence="1">
    <location>
        <begin position="36"/>
        <end position="62"/>
    </location>
</feature>
<proteinExistence type="predicted"/>
<evidence type="ECO:0000313" key="2">
    <source>
        <dbReference type="EMBL" id="WXB05978.1"/>
    </source>
</evidence>
<dbReference type="RefSeq" id="WP_394835628.1">
    <property type="nucleotide sequence ID" value="NZ_CP089929.1"/>
</dbReference>
<keyword evidence="1" id="KW-1133">Transmembrane helix</keyword>
<keyword evidence="3" id="KW-1185">Reference proteome</keyword>
<sequence length="163" mass="17228">MNHNPYEVPRSLSERGAEGDSADLFVQTLPPPLLKLAGLASLLGGLVNLFLVMQFFVAMSAWNARPGAWLSAILGLLSLMGVLYLAVAWGIVKGKLSLVIVGLVVAFFSLVGSVASLLFVISLAGLGAIGLSVVNVVLLLLNMPNVQRISRAYRALRTQADPS</sequence>
<gene>
    <name evidence="2" type="ORF">LVJ94_01700</name>
</gene>
<name>A0ABZ2L4W2_9BACT</name>
<keyword evidence="1" id="KW-0812">Transmembrane</keyword>
<feature type="transmembrane region" description="Helical" evidence="1">
    <location>
        <begin position="96"/>
        <end position="115"/>
    </location>
</feature>
<protein>
    <submittedName>
        <fullName evidence="2">Uncharacterized protein</fullName>
    </submittedName>
</protein>
<dbReference type="Proteomes" id="UP001374803">
    <property type="component" value="Chromosome"/>
</dbReference>